<accession>A0A914YZ50</accession>
<keyword evidence="2" id="KW-1185">Reference proteome</keyword>
<feature type="region of interest" description="Disordered" evidence="1">
    <location>
        <begin position="1"/>
        <end position="21"/>
    </location>
</feature>
<reference evidence="3" key="1">
    <citation type="submission" date="2022-11" db="UniProtKB">
        <authorList>
            <consortium name="WormBaseParasite"/>
        </authorList>
    </citation>
    <scope>IDENTIFICATION</scope>
</reference>
<dbReference type="Proteomes" id="UP000887577">
    <property type="component" value="Unplaced"/>
</dbReference>
<organism evidence="2 3">
    <name type="scientific">Panagrolaimus superbus</name>
    <dbReference type="NCBI Taxonomy" id="310955"/>
    <lineage>
        <taxon>Eukaryota</taxon>
        <taxon>Metazoa</taxon>
        <taxon>Ecdysozoa</taxon>
        <taxon>Nematoda</taxon>
        <taxon>Chromadorea</taxon>
        <taxon>Rhabditida</taxon>
        <taxon>Tylenchina</taxon>
        <taxon>Panagrolaimomorpha</taxon>
        <taxon>Panagrolaimoidea</taxon>
        <taxon>Panagrolaimidae</taxon>
        <taxon>Panagrolaimus</taxon>
    </lineage>
</organism>
<name>A0A914YZ50_9BILA</name>
<dbReference type="AlphaFoldDB" id="A0A914YZ50"/>
<evidence type="ECO:0000313" key="2">
    <source>
        <dbReference type="Proteomes" id="UP000887577"/>
    </source>
</evidence>
<feature type="compositionally biased region" description="Basic and acidic residues" evidence="1">
    <location>
        <begin position="90"/>
        <end position="110"/>
    </location>
</feature>
<sequence length="132" mass="14555">MLGNEGGKSMEISTTDAYQGREDDMIIIVSTRSNNRREDLDESHLDEVGKPAFAATYQPKPKPPTVRLNDLKISEADVEKGQGGSAEVGSEERGNEDEGGKSKKEEDKGEEGKMELYVIRFYEVLKAMVASI</sequence>
<evidence type="ECO:0000256" key="1">
    <source>
        <dbReference type="SAM" id="MobiDB-lite"/>
    </source>
</evidence>
<feature type="region of interest" description="Disordered" evidence="1">
    <location>
        <begin position="73"/>
        <end position="110"/>
    </location>
</feature>
<dbReference type="InterPro" id="IPR027417">
    <property type="entry name" value="P-loop_NTPase"/>
</dbReference>
<evidence type="ECO:0000313" key="3">
    <source>
        <dbReference type="WBParaSite" id="PSU_v2.g3311.t1"/>
    </source>
</evidence>
<proteinExistence type="predicted"/>
<dbReference type="Gene3D" id="3.40.50.300">
    <property type="entry name" value="P-loop containing nucleotide triphosphate hydrolases"/>
    <property type="match status" value="1"/>
</dbReference>
<protein>
    <submittedName>
        <fullName evidence="3">Uncharacterized protein</fullName>
    </submittedName>
</protein>
<dbReference type="WBParaSite" id="PSU_v2.g3311.t1">
    <property type="protein sequence ID" value="PSU_v2.g3311.t1"/>
    <property type="gene ID" value="PSU_v2.g3311"/>
</dbReference>